<reference evidence="1 2" key="1">
    <citation type="submission" date="2024-04" db="EMBL/GenBank/DDBJ databases">
        <title>Tritrichomonas musculus Genome.</title>
        <authorList>
            <person name="Alves-Ferreira E."/>
            <person name="Grigg M."/>
            <person name="Lorenzi H."/>
            <person name="Galac M."/>
        </authorList>
    </citation>
    <scope>NUCLEOTIDE SEQUENCE [LARGE SCALE GENOMIC DNA]</scope>
    <source>
        <strain evidence="1 2">EAF2021</strain>
    </source>
</reference>
<protein>
    <submittedName>
        <fullName evidence="1">Uncharacterized protein</fullName>
    </submittedName>
</protein>
<sequence>MQRALKGVELHFSNPSYQENLLLGIKFEDPKLVSKVAENFKKIFSGFRLKVIDDHFVSKENAEIPIHKIPNWIQDCRSANFWVFDHHTLPLNEGMATIAANDNILVINSSHTLSDGGFMVSALSQCLNDMSNLPNNSNAPLYSSDAFKHEFEEAEKKFDRKNIWPMNKLTSCKYDTNDCHLAPPGTQYIDYEEIFPVDQLACYDSSKKKPQSLSEVSSIGIALSILALNKVNNNIDYRYNEPLSITTVFDVRRFAKKQPTFNWSFGNCVAQPTIKADVSHNDTIEKVCKKFRDYINILNPHGAFYSAGHMSDLLITPPKVIFGCLSSIGPINFKRPIVDFDIRDCARMDLGKGDHGEKHGSQFTILSYSKINEDRQDFFCLGRFFPALTTVQNGTILYESFKHFMKKVPLNAQFDDALHELISFQKVLKRNF</sequence>
<dbReference type="Proteomes" id="UP001470230">
    <property type="component" value="Unassembled WGS sequence"/>
</dbReference>
<proteinExistence type="predicted"/>
<organism evidence="1 2">
    <name type="scientific">Tritrichomonas musculus</name>
    <dbReference type="NCBI Taxonomy" id="1915356"/>
    <lineage>
        <taxon>Eukaryota</taxon>
        <taxon>Metamonada</taxon>
        <taxon>Parabasalia</taxon>
        <taxon>Tritrichomonadida</taxon>
        <taxon>Tritrichomonadidae</taxon>
        <taxon>Tritrichomonas</taxon>
    </lineage>
</organism>
<comment type="caution">
    <text evidence="1">The sequence shown here is derived from an EMBL/GenBank/DDBJ whole genome shotgun (WGS) entry which is preliminary data.</text>
</comment>
<gene>
    <name evidence="1" type="ORF">M9Y10_025763</name>
</gene>
<dbReference type="EMBL" id="JAPFFF010000037">
    <property type="protein sequence ID" value="KAK8842897.1"/>
    <property type="molecule type" value="Genomic_DNA"/>
</dbReference>
<evidence type="ECO:0000313" key="1">
    <source>
        <dbReference type="EMBL" id="KAK8842897.1"/>
    </source>
</evidence>
<keyword evidence="2" id="KW-1185">Reference proteome</keyword>
<evidence type="ECO:0000313" key="2">
    <source>
        <dbReference type="Proteomes" id="UP001470230"/>
    </source>
</evidence>
<name>A0ABR2HBH6_9EUKA</name>
<accession>A0ABR2HBH6</accession>